<dbReference type="Proteomes" id="UP000676194">
    <property type="component" value="Chromosome"/>
</dbReference>
<dbReference type="RefSeq" id="WP_213496056.1">
    <property type="nucleotide sequence ID" value="NZ_CP074694.1"/>
</dbReference>
<organism evidence="5 6">
    <name type="scientific">Telmatocola sphagniphila</name>
    <dbReference type="NCBI Taxonomy" id="1123043"/>
    <lineage>
        <taxon>Bacteria</taxon>
        <taxon>Pseudomonadati</taxon>
        <taxon>Planctomycetota</taxon>
        <taxon>Planctomycetia</taxon>
        <taxon>Gemmatales</taxon>
        <taxon>Gemmataceae</taxon>
    </lineage>
</organism>
<keyword evidence="2" id="KW-1133">Transmembrane helix</keyword>
<dbReference type="KEGG" id="tsph:KIH39_23530"/>
<protein>
    <submittedName>
        <fullName evidence="5">PEP-CTERM sorting domain-containing protein</fullName>
    </submittedName>
</protein>
<evidence type="ECO:0000313" key="6">
    <source>
        <dbReference type="Proteomes" id="UP000676194"/>
    </source>
</evidence>
<feature type="domain" description="Ice-binding protein C-terminal" evidence="4">
    <location>
        <begin position="55"/>
        <end position="79"/>
    </location>
</feature>
<dbReference type="EMBL" id="CP074694">
    <property type="protein sequence ID" value="QVL31777.1"/>
    <property type="molecule type" value="Genomic_DNA"/>
</dbReference>
<evidence type="ECO:0000313" key="5">
    <source>
        <dbReference type="EMBL" id="QVL31777.1"/>
    </source>
</evidence>
<evidence type="ECO:0000256" key="2">
    <source>
        <dbReference type="SAM" id="Phobius"/>
    </source>
</evidence>
<keyword evidence="2" id="KW-0472">Membrane</keyword>
<dbReference type="AlphaFoldDB" id="A0A8E6EUV3"/>
<feature type="signal peptide" evidence="3">
    <location>
        <begin position="1"/>
        <end position="22"/>
    </location>
</feature>
<feature type="compositionally biased region" description="Polar residues" evidence="1">
    <location>
        <begin position="31"/>
        <end position="40"/>
    </location>
</feature>
<reference evidence="5" key="1">
    <citation type="submission" date="2021-05" db="EMBL/GenBank/DDBJ databases">
        <title>Complete genome sequence of the cellulolytic planctomycete Telmatocola sphagniphila SP2T and characterization of the first cellulase from planctomycetes.</title>
        <authorList>
            <person name="Rakitin A.L."/>
            <person name="Beletsky A.V."/>
            <person name="Naumoff D.G."/>
            <person name="Kulichevskaya I.S."/>
            <person name="Mardanov A.V."/>
            <person name="Ravin N.V."/>
            <person name="Dedysh S.N."/>
        </authorList>
    </citation>
    <scope>NUCLEOTIDE SEQUENCE</scope>
    <source>
        <strain evidence="5">SP2T</strain>
    </source>
</reference>
<sequence length="85" mass="8658">MLRRTLLLSAGAVLLLPVTASAFFPPIVNSPPRTNPSNPVSEAGGPDPGSPPVASTPEPATILSGLIGLGVMAGARFRKRKETAV</sequence>
<evidence type="ECO:0000259" key="4">
    <source>
        <dbReference type="Pfam" id="PF07589"/>
    </source>
</evidence>
<gene>
    <name evidence="5" type="ORF">KIH39_23530</name>
</gene>
<proteinExistence type="predicted"/>
<dbReference type="Pfam" id="PF07589">
    <property type="entry name" value="PEP-CTERM"/>
    <property type="match status" value="1"/>
</dbReference>
<keyword evidence="3" id="KW-0732">Signal</keyword>
<keyword evidence="2" id="KW-0812">Transmembrane</keyword>
<feature type="region of interest" description="Disordered" evidence="1">
    <location>
        <begin position="26"/>
        <end position="58"/>
    </location>
</feature>
<name>A0A8E6EUV3_9BACT</name>
<dbReference type="InterPro" id="IPR013424">
    <property type="entry name" value="Ice-binding_C"/>
</dbReference>
<keyword evidence="6" id="KW-1185">Reference proteome</keyword>
<evidence type="ECO:0000256" key="3">
    <source>
        <dbReference type="SAM" id="SignalP"/>
    </source>
</evidence>
<accession>A0A8E6EUV3</accession>
<feature type="transmembrane region" description="Helical" evidence="2">
    <location>
        <begin position="60"/>
        <end position="77"/>
    </location>
</feature>
<evidence type="ECO:0000256" key="1">
    <source>
        <dbReference type="SAM" id="MobiDB-lite"/>
    </source>
</evidence>
<feature type="chain" id="PRO_5034948268" evidence="3">
    <location>
        <begin position="23"/>
        <end position="85"/>
    </location>
</feature>